<dbReference type="PANTHER" id="PTHR24031">
    <property type="entry name" value="RNA HELICASE"/>
    <property type="match status" value="1"/>
</dbReference>
<feature type="region of interest" description="Disordered" evidence="8">
    <location>
        <begin position="722"/>
        <end position="779"/>
    </location>
</feature>
<keyword evidence="12" id="KW-1185">Reference proteome</keyword>
<evidence type="ECO:0000313" key="12">
    <source>
        <dbReference type="Proteomes" id="UP000075880"/>
    </source>
</evidence>
<dbReference type="Gene3D" id="3.40.50.300">
    <property type="entry name" value="P-loop containing nucleotide triphosphate hydrolases"/>
    <property type="match status" value="2"/>
</dbReference>
<evidence type="ECO:0000256" key="5">
    <source>
        <dbReference type="ARBA" id="ARBA00022884"/>
    </source>
</evidence>
<keyword evidence="5 6" id="KW-0694">RNA-binding</keyword>
<dbReference type="InterPro" id="IPR000629">
    <property type="entry name" value="RNA-helicase_DEAD-box_CS"/>
</dbReference>
<dbReference type="InterPro" id="IPR014001">
    <property type="entry name" value="Helicase_ATP-bd"/>
</dbReference>
<dbReference type="PROSITE" id="PS51192">
    <property type="entry name" value="HELICASE_ATP_BIND_1"/>
    <property type="match status" value="1"/>
</dbReference>
<dbReference type="Pfam" id="PF13959">
    <property type="entry name" value="CTE_SPB4"/>
    <property type="match status" value="1"/>
</dbReference>
<evidence type="ECO:0000256" key="1">
    <source>
        <dbReference type="ARBA" id="ARBA00022741"/>
    </source>
</evidence>
<comment type="domain">
    <text evidence="6">The Q motif is unique to and characteristic of the DEAD box family of RNA helicases and controls ATP binding and hydrolysis.</text>
</comment>
<dbReference type="SMART" id="SM00487">
    <property type="entry name" value="DEXDc"/>
    <property type="match status" value="1"/>
</dbReference>
<feature type="coiled-coil region" evidence="7">
    <location>
        <begin position="104"/>
        <end position="131"/>
    </location>
</feature>
<feature type="compositionally biased region" description="Basic and acidic residues" evidence="8">
    <location>
        <begin position="766"/>
        <end position="775"/>
    </location>
</feature>
<dbReference type="Pfam" id="PF00271">
    <property type="entry name" value="Helicase_C"/>
    <property type="match status" value="1"/>
</dbReference>
<dbReference type="CDD" id="cd18787">
    <property type="entry name" value="SF2_C_DEAD"/>
    <property type="match status" value="1"/>
</dbReference>
<evidence type="ECO:0000256" key="2">
    <source>
        <dbReference type="ARBA" id="ARBA00022801"/>
    </source>
</evidence>
<accession>A0AAG5DP23</accession>
<dbReference type="InterPro" id="IPR001650">
    <property type="entry name" value="Helicase_C-like"/>
</dbReference>
<keyword evidence="4 6" id="KW-0067">ATP-binding</keyword>
<dbReference type="GO" id="GO:0016787">
    <property type="term" value="F:hydrolase activity"/>
    <property type="evidence" value="ECO:0007669"/>
    <property type="project" value="UniProtKB-KW"/>
</dbReference>
<dbReference type="GO" id="GO:0003723">
    <property type="term" value="F:RNA binding"/>
    <property type="evidence" value="ECO:0007669"/>
    <property type="project" value="UniProtKB-UniRule"/>
</dbReference>
<feature type="domain" description="Helicase C-terminal" evidence="10">
    <location>
        <begin position="444"/>
        <end position="637"/>
    </location>
</feature>
<dbReference type="GO" id="GO:0005524">
    <property type="term" value="F:ATP binding"/>
    <property type="evidence" value="ECO:0007669"/>
    <property type="project" value="UniProtKB-UniRule"/>
</dbReference>
<proteinExistence type="inferred from homology"/>
<dbReference type="PROSITE" id="PS00039">
    <property type="entry name" value="DEAD_ATP_HELICASE"/>
    <property type="match status" value="1"/>
</dbReference>
<evidence type="ECO:0000256" key="7">
    <source>
        <dbReference type="SAM" id="Coils"/>
    </source>
</evidence>
<evidence type="ECO:0000256" key="3">
    <source>
        <dbReference type="ARBA" id="ARBA00022806"/>
    </source>
</evidence>
<dbReference type="CDD" id="cd17949">
    <property type="entry name" value="DEADc_DDX31"/>
    <property type="match status" value="1"/>
</dbReference>
<comment type="similarity">
    <text evidence="6">Belongs to the DEAD box helicase family.</text>
</comment>
<evidence type="ECO:0000256" key="4">
    <source>
        <dbReference type="ARBA" id="ARBA00022840"/>
    </source>
</evidence>
<reference evidence="11" key="1">
    <citation type="submission" date="2024-04" db="UniProtKB">
        <authorList>
            <consortium name="EnsemblMetazoa"/>
        </authorList>
    </citation>
    <scope>IDENTIFICATION</scope>
    <source>
        <strain evidence="11">EBRO</strain>
    </source>
</reference>
<dbReference type="Pfam" id="PF00270">
    <property type="entry name" value="DEAD"/>
    <property type="match status" value="1"/>
</dbReference>
<comment type="function">
    <text evidence="6">RNA helicase.</text>
</comment>
<dbReference type="PROSITE" id="PS51194">
    <property type="entry name" value="HELICASE_CTER"/>
    <property type="match status" value="1"/>
</dbReference>
<dbReference type="GO" id="GO:0003724">
    <property type="term" value="F:RNA helicase activity"/>
    <property type="evidence" value="ECO:0007669"/>
    <property type="project" value="UniProtKB-EC"/>
</dbReference>
<dbReference type="AlphaFoldDB" id="A0AAG5DP23"/>
<keyword evidence="7" id="KW-0175">Coiled coil</keyword>
<evidence type="ECO:0000256" key="6">
    <source>
        <dbReference type="RuleBase" id="RU365068"/>
    </source>
</evidence>
<dbReference type="InterPro" id="IPR025313">
    <property type="entry name" value="SPB4-like_CTE"/>
</dbReference>
<dbReference type="EnsemblMetazoa" id="ENSAATROPT013651">
    <property type="protein sequence ID" value="ENSAATROPP012428"/>
    <property type="gene ID" value="ENSAATROPG011085"/>
</dbReference>
<name>A0AAG5DP23_ANOAO</name>
<evidence type="ECO:0000313" key="11">
    <source>
        <dbReference type="EnsemblMetazoa" id="ENSAATROPP012428"/>
    </source>
</evidence>
<feature type="compositionally biased region" description="Basic residues" evidence="8">
    <location>
        <begin position="745"/>
        <end position="758"/>
    </location>
</feature>
<dbReference type="Proteomes" id="UP000075880">
    <property type="component" value="Unassembled WGS sequence"/>
</dbReference>
<organism evidence="11 12">
    <name type="scientific">Anopheles atroparvus</name>
    <name type="common">European mosquito</name>
    <dbReference type="NCBI Taxonomy" id="41427"/>
    <lineage>
        <taxon>Eukaryota</taxon>
        <taxon>Metazoa</taxon>
        <taxon>Ecdysozoa</taxon>
        <taxon>Arthropoda</taxon>
        <taxon>Hexapoda</taxon>
        <taxon>Insecta</taxon>
        <taxon>Pterygota</taxon>
        <taxon>Neoptera</taxon>
        <taxon>Endopterygota</taxon>
        <taxon>Diptera</taxon>
        <taxon>Nematocera</taxon>
        <taxon>Culicoidea</taxon>
        <taxon>Culicidae</taxon>
        <taxon>Anophelinae</taxon>
        <taxon>Anopheles</taxon>
    </lineage>
</organism>
<comment type="catalytic activity">
    <reaction evidence="6">
        <text>ATP + H2O = ADP + phosphate + H(+)</text>
        <dbReference type="Rhea" id="RHEA:13065"/>
        <dbReference type="ChEBI" id="CHEBI:15377"/>
        <dbReference type="ChEBI" id="CHEBI:15378"/>
        <dbReference type="ChEBI" id="CHEBI:30616"/>
        <dbReference type="ChEBI" id="CHEBI:43474"/>
        <dbReference type="ChEBI" id="CHEBI:456216"/>
        <dbReference type="EC" id="3.6.4.13"/>
    </reaction>
</comment>
<dbReference type="EC" id="3.6.4.13" evidence="6"/>
<dbReference type="InterPro" id="IPR027417">
    <property type="entry name" value="P-loop_NTPase"/>
</dbReference>
<evidence type="ECO:0000259" key="10">
    <source>
        <dbReference type="PROSITE" id="PS51194"/>
    </source>
</evidence>
<keyword evidence="3 6" id="KW-0347">Helicase</keyword>
<dbReference type="SMART" id="SM01178">
    <property type="entry name" value="DUF4217"/>
    <property type="match status" value="1"/>
</dbReference>
<evidence type="ECO:0000259" key="9">
    <source>
        <dbReference type="PROSITE" id="PS51192"/>
    </source>
</evidence>
<evidence type="ECO:0000256" key="8">
    <source>
        <dbReference type="SAM" id="MobiDB-lite"/>
    </source>
</evidence>
<dbReference type="SMART" id="SM00490">
    <property type="entry name" value="HELICc"/>
    <property type="match status" value="1"/>
</dbReference>
<sequence>MDLMLSNVIVESSSAENEKQAHPGPVGRNVDHNGAAFSISFRKALPMKAVVPRRKNVCEVATLPSKSKTMLTTSQPAMKISQDEDNQKYSFVQYKAVGKGKVANANKAEKLQILEKKATRTAEEVNEKLHEKKPILNFQNDSATINRLQTTSMFDRLKMDLPKIHLPHVKPLEEQVFSEQLIKTLEIHPHTKKNIKDFLGYTHLTVVQVMAIPRLMEGRDVLIRAQTGSGKTLAYALPLIEQLHKIRPKTSRIDGILAVVIVPTRELAVQTYELMVKLLKPYTWIVSGFLCGGEKRKAEKARLRAGLNILIGTPGRFCDHIRNTETLKLGNVRWLVLDEADRLLELGYEKDVKEIVSAIQGQWCNADDCSNVLKKDGSLQTVLLSATLTASVKELAGLTLRDPVYVETSEGIRNRQMLAETFEESAEYGDHLLNMEECVSIPSTAKQRYLVIPPKLRLVTLSGLIALEQHKKPSKALVFMATQDLVDFHYDVMVEVLTSKQLDSDDENENDADETNELLLLPRVVFFKLHGGMTQVERSSVFLKFRRAKTAVLLCTDMVARGIDIPCVDLVVQYHAPQILADYVHRVGRTARAGHPGKAVLFVEPAEVDFIKYLSDKQISIQEQKIDGIFVHLGQRLKCAQKTIARNKEQAAIVLQRRFEQLIAKEKELFLSASKAFVSWVRYYSNFPRELRRIFAIRAIHMGHYAQCLGLRDAPKHIMHAHTGPKDEETSKAAVATGTSTNRQKYQHSTKRRGKGIPHRSMGADGGKHERERRGGGVGLAMANFAKRSRVLNTSEFDSGFGPSRKKKTKQ</sequence>
<dbReference type="SUPFAM" id="SSF52540">
    <property type="entry name" value="P-loop containing nucleoside triphosphate hydrolases"/>
    <property type="match status" value="1"/>
</dbReference>
<keyword evidence="1 6" id="KW-0547">Nucleotide-binding</keyword>
<dbReference type="InterPro" id="IPR011545">
    <property type="entry name" value="DEAD/DEAH_box_helicase_dom"/>
</dbReference>
<keyword evidence="2 6" id="KW-0378">Hydrolase</keyword>
<feature type="region of interest" description="Disordered" evidence="8">
    <location>
        <begin position="792"/>
        <end position="811"/>
    </location>
</feature>
<feature type="domain" description="Helicase ATP-binding" evidence="9">
    <location>
        <begin position="212"/>
        <end position="406"/>
    </location>
</feature>
<protein>
    <recommendedName>
        <fullName evidence="6">ATP-dependent RNA helicase</fullName>
        <ecNumber evidence="6">3.6.4.13</ecNumber>
    </recommendedName>
</protein>